<comment type="caution">
    <text evidence="2">The sequence shown here is derived from an EMBL/GenBank/DDBJ whole genome shotgun (WGS) entry which is preliminary data.</text>
</comment>
<evidence type="ECO:0000256" key="1">
    <source>
        <dbReference type="SAM" id="MobiDB-lite"/>
    </source>
</evidence>
<proteinExistence type="predicted"/>
<feature type="compositionally biased region" description="Low complexity" evidence="1">
    <location>
        <begin position="199"/>
        <end position="214"/>
    </location>
</feature>
<dbReference type="OrthoDB" id="5404004at2759"/>
<sequence>MSKDAAGDTAAVVTHVPGSPSQGGQGIVSDRSQRTGPTQLQYNGDAPPSVAFASGNPYLDRPLPAPPQRKAKMVERPNTSGGPSSKSQTRDNNWNFDKYDKRVSRDDFYLSMKPRAGLESKPPQFPPFRSQLPTPEGSPRSQPPSQPAVPIVRLPTPDSVEESVSGPIGMALGSPSHPPTAWNTWSSQQTLQPQPARPMLPVSPLSSASSVDSYDMPKERKPSGKWKLFGMFGRKHADNSQSTVSISEPNELKGSYQQSQQTTPRSQPGRSNTDANKKVPKHKPIVIRSQTAPNEHGMRLFSSSRTRSPSIDTFGSAGPHGRAGSNFGSIPIALDSAVPSANATPNLLNVEIPQSNMERYSVMFGSVLQTQPSNSSALLARRQATLRDLRKISDAVILEEEEKQTGRPRRVSSPQHAKASPAFALFPSPPSRQSNHQQVSHQHRQPPRILRSNTSPAMLPSPSRATFEGPSSHHLNDAATANKAQFGNKVTIATLAKSREQQQAVHGFHFGAEQSGLILESPTELNAPEFPAEVIRTSTVRHKIQEPDWQIIEPAAHAAPSTASSVSSSRKRSPSSVSSAQTHMTQPSVDLDEQDTANMNPVEVSIARQISISRQQRKMLQPLQTSFTPSKPRGSPGNPSPPVPMIAIGKNERLAETKTSTPTLVTPSTFDSQLRQHRKSERIVLEG</sequence>
<feature type="compositionally biased region" description="Low complexity" evidence="1">
    <location>
        <begin position="417"/>
        <end position="426"/>
    </location>
</feature>
<feature type="compositionally biased region" description="Polar residues" evidence="1">
    <location>
        <begin position="181"/>
        <end position="193"/>
    </location>
</feature>
<feature type="compositionally biased region" description="Low complexity" evidence="1">
    <location>
        <begin position="557"/>
        <end position="580"/>
    </location>
</feature>
<protein>
    <submittedName>
        <fullName evidence="2">Uncharacterized protein</fullName>
    </submittedName>
</protein>
<reference evidence="2" key="1">
    <citation type="submission" date="2021-03" db="EMBL/GenBank/DDBJ databases">
        <title>Revisited historic fungal species revealed as producer of novel bioactive compounds through whole genome sequencing and comparative genomics.</title>
        <authorList>
            <person name="Vignolle G.A."/>
            <person name="Hochenegger N."/>
            <person name="Mach R.L."/>
            <person name="Mach-Aigner A.R."/>
            <person name="Javad Rahimi M."/>
            <person name="Salim K.A."/>
            <person name="Chan C.M."/>
            <person name="Lim L.B.L."/>
            <person name="Cai F."/>
            <person name="Druzhinina I.S."/>
            <person name="U'Ren J.M."/>
            <person name="Derntl C."/>
        </authorList>
    </citation>
    <scope>NUCLEOTIDE SEQUENCE</scope>
    <source>
        <strain evidence="2">TUCIM 5799</strain>
    </source>
</reference>
<feature type="compositionally biased region" description="Low complexity" evidence="1">
    <location>
        <begin position="257"/>
        <end position="268"/>
    </location>
</feature>
<dbReference type="Proteomes" id="UP000829685">
    <property type="component" value="Unassembled WGS sequence"/>
</dbReference>
<organism evidence="2 3">
    <name type="scientific">Neoarthrinium moseri</name>
    <dbReference type="NCBI Taxonomy" id="1658444"/>
    <lineage>
        <taxon>Eukaryota</taxon>
        <taxon>Fungi</taxon>
        <taxon>Dikarya</taxon>
        <taxon>Ascomycota</taxon>
        <taxon>Pezizomycotina</taxon>
        <taxon>Sordariomycetes</taxon>
        <taxon>Xylariomycetidae</taxon>
        <taxon>Amphisphaeriales</taxon>
        <taxon>Apiosporaceae</taxon>
        <taxon>Neoarthrinium</taxon>
    </lineage>
</organism>
<evidence type="ECO:0000313" key="2">
    <source>
        <dbReference type="EMBL" id="KAI1857659.1"/>
    </source>
</evidence>
<feature type="region of interest" description="Disordered" evidence="1">
    <location>
        <begin position="114"/>
        <end position="282"/>
    </location>
</feature>
<feature type="region of interest" description="Disordered" evidence="1">
    <location>
        <begin position="400"/>
        <end position="473"/>
    </location>
</feature>
<feature type="region of interest" description="Disordered" evidence="1">
    <location>
        <begin position="1"/>
        <end position="101"/>
    </location>
</feature>
<feature type="compositionally biased region" description="Polar residues" evidence="1">
    <location>
        <begin position="77"/>
        <end position="95"/>
    </location>
</feature>
<name>A0A9P9WCV7_9PEZI</name>
<evidence type="ECO:0000313" key="3">
    <source>
        <dbReference type="Proteomes" id="UP000829685"/>
    </source>
</evidence>
<feature type="compositionally biased region" description="Polar residues" evidence="1">
    <location>
        <begin position="239"/>
        <end position="248"/>
    </location>
</feature>
<gene>
    <name evidence="2" type="ORF">JX265_011074</name>
</gene>
<feature type="region of interest" description="Disordered" evidence="1">
    <location>
        <begin position="557"/>
        <end position="596"/>
    </location>
</feature>
<feature type="region of interest" description="Disordered" evidence="1">
    <location>
        <begin position="625"/>
        <end position="687"/>
    </location>
</feature>
<accession>A0A9P9WCV7</accession>
<feature type="compositionally biased region" description="Polar residues" evidence="1">
    <location>
        <begin position="657"/>
        <end position="673"/>
    </location>
</feature>
<keyword evidence="3" id="KW-1185">Reference proteome</keyword>
<dbReference type="EMBL" id="JAFIMR010000039">
    <property type="protein sequence ID" value="KAI1857659.1"/>
    <property type="molecule type" value="Genomic_DNA"/>
</dbReference>
<dbReference type="AlphaFoldDB" id="A0A9P9WCV7"/>